<dbReference type="EMBL" id="CABWLH010000009">
    <property type="protein sequence ID" value="VXB83104.1"/>
    <property type="molecule type" value="Genomic_DNA"/>
</dbReference>
<proteinExistence type="predicted"/>
<organism evidence="1 2">
    <name type="scientific">Bacillus altitudinis</name>
    <dbReference type="NCBI Taxonomy" id="293387"/>
    <lineage>
        <taxon>Bacteria</taxon>
        <taxon>Bacillati</taxon>
        <taxon>Bacillota</taxon>
        <taxon>Bacilli</taxon>
        <taxon>Bacillales</taxon>
        <taxon>Bacillaceae</taxon>
        <taxon>Bacillus</taxon>
    </lineage>
</organism>
<protein>
    <submittedName>
        <fullName evidence="1">Uncharacterized protein</fullName>
    </submittedName>
</protein>
<evidence type="ECO:0000313" key="2">
    <source>
        <dbReference type="Proteomes" id="UP000433089"/>
    </source>
</evidence>
<sequence length="125" mass="15200">MTWFLNEKIQKQIPNFNINHLKQINEFHYFKEYNEHYDLINCIVMYIPYDSPNLQADIHLKFTNVSSVQIKDLELTNDSYLFLNIQLLDRGWEYLNYFVEDYEEQYFSFYCQTVQVIQVVSNESG</sequence>
<name>A0A653TQ60_BACAB</name>
<dbReference type="Proteomes" id="UP000433089">
    <property type="component" value="Unassembled WGS sequence"/>
</dbReference>
<dbReference type="AlphaFoldDB" id="A0A653TQ60"/>
<reference evidence="1 2" key="1">
    <citation type="submission" date="2019-10" db="EMBL/GenBank/DDBJ databases">
        <authorList>
            <person name="Karimi E."/>
        </authorList>
    </citation>
    <scope>NUCLEOTIDE SEQUENCE [LARGE SCALE GENOMIC DNA]</scope>
    <source>
        <strain evidence="1">Bacillus sp. 348</strain>
    </source>
</reference>
<gene>
    <name evidence="1" type="ORF">BACI348_41665</name>
</gene>
<evidence type="ECO:0000313" key="1">
    <source>
        <dbReference type="EMBL" id="VXB83104.1"/>
    </source>
</evidence>
<dbReference type="RefSeq" id="WP_041506844.1">
    <property type="nucleotide sequence ID" value="NZ_CP063360.1"/>
</dbReference>
<accession>A0A653TQ60</accession>